<dbReference type="PROSITE" id="PS51257">
    <property type="entry name" value="PROKAR_LIPOPROTEIN"/>
    <property type="match status" value="1"/>
</dbReference>
<sequence>MKRSTFLNRISLGTGGLLIIPAVSLVQSCSYRPTLRTTISASDSPLLDEIGETIIPTTDAVPGAKAANIGSYMVLMYEDCMTPEDQQLFVEGINELDQRASQTYGESFTTIEDVQKLELLYTIQNEAEAYYLTMEGLEKVPVHYFSLLKNLTISGYFSSKIGMMEARNYVPIPGKFESCIPYSKYDKPWAI</sequence>
<accession>A0A1B7Z1R5</accession>
<dbReference type="EMBL" id="LZFP01000045">
    <property type="protein sequence ID" value="OBR36655.1"/>
    <property type="molecule type" value="Genomic_DNA"/>
</dbReference>
<protein>
    <recommendedName>
        <fullName evidence="3">Gluconate 2-dehydrogenase subunit 3</fullName>
    </recommendedName>
</protein>
<dbReference type="AlphaFoldDB" id="A0A1B7Z1R5"/>
<keyword evidence="2" id="KW-1185">Reference proteome</keyword>
<evidence type="ECO:0000313" key="1">
    <source>
        <dbReference type="EMBL" id="OBR36655.1"/>
    </source>
</evidence>
<dbReference type="RefSeq" id="WP_068486358.1">
    <property type="nucleotide sequence ID" value="NZ_CP018760.1"/>
</dbReference>
<name>A0A1B7Z1R5_9FLAO</name>
<dbReference type="InterPro" id="IPR027056">
    <property type="entry name" value="Gluconate_2DH_su3"/>
</dbReference>
<dbReference type="KEGG" id="mart:BTR34_13665"/>
<dbReference type="Proteomes" id="UP000092164">
    <property type="component" value="Unassembled WGS sequence"/>
</dbReference>
<dbReference type="Pfam" id="PF13618">
    <property type="entry name" value="Gluconate_2-dh3"/>
    <property type="match status" value="1"/>
</dbReference>
<dbReference type="OrthoDB" id="6385145at2"/>
<gene>
    <name evidence="1" type="ORF">A9200_09560</name>
</gene>
<comment type="caution">
    <text evidence="1">The sequence shown here is derived from an EMBL/GenBank/DDBJ whole genome shotgun (WGS) entry which is preliminary data.</text>
</comment>
<evidence type="ECO:0008006" key="3">
    <source>
        <dbReference type="Google" id="ProtNLM"/>
    </source>
</evidence>
<proteinExistence type="predicted"/>
<reference evidence="2" key="1">
    <citation type="submission" date="2016-06" db="EMBL/GenBank/DDBJ databases">
        <authorList>
            <person name="Zhan P."/>
        </authorList>
    </citation>
    <scope>NUCLEOTIDE SEQUENCE [LARGE SCALE GENOMIC DNA]</scope>
    <source>
        <strain evidence="2">T28</strain>
    </source>
</reference>
<evidence type="ECO:0000313" key="2">
    <source>
        <dbReference type="Proteomes" id="UP000092164"/>
    </source>
</evidence>
<dbReference type="STRING" id="1836467.BTR34_13665"/>
<organism evidence="1 2">
    <name type="scientific">Maribacter hydrothermalis</name>
    <dbReference type="NCBI Taxonomy" id="1836467"/>
    <lineage>
        <taxon>Bacteria</taxon>
        <taxon>Pseudomonadati</taxon>
        <taxon>Bacteroidota</taxon>
        <taxon>Flavobacteriia</taxon>
        <taxon>Flavobacteriales</taxon>
        <taxon>Flavobacteriaceae</taxon>
        <taxon>Maribacter</taxon>
    </lineage>
</organism>